<accession>A0AAD8YMI3</accession>
<dbReference type="Pfam" id="PF07683">
    <property type="entry name" value="CobW_C"/>
    <property type="match status" value="1"/>
</dbReference>
<gene>
    <name evidence="9" type="ORF">QTG54_002023</name>
</gene>
<comment type="caution">
    <text evidence="9">The sequence shown here is derived from an EMBL/GenBank/DDBJ whole genome shotgun (WGS) entry which is preliminary data.</text>
</comment>
<feature type="chain" id="PRO_5042162583" evidence="7">
    <location>
        <begin position="22"/>
        <end position="659"/>
    </location>
</feature>
<keyword evidence="1" id="KW-0547">Nucleotide-binding</keyword>
<dbReference type="Proteomes" id="UP001224775">
    <property type="component" value="Unassembled WGS sequence"/>
</dbReference>
<evidence type="ECO:0000256" key="7">
    <source>
        <dbReference type="SAM" id="SignalP"/>
    </source>
</evidence>
<dbReference type="GO" id="GO:0000166">
    <property type="term" value="F:nucleotide binding"/>
    <property type="evidence" value="ECO:0007669"/>
    <property type="project" value="UniProtKB-KW"/>
</dbReference>
<evidence type="ECO:0000256" key="3">
    <source>
        <dbReference type="ARBA" id="ARBA00023186"/>
    </source>
</evidence>
<keyword evidence="10" id="KW-1185">Reference proteome</keyword>
<organism evidence="9 10">
    <name type="scientific">Skeletonema marinoi</name>
    <dbReference type="NCBI Taxonomy" id="267567"/>
    <lineage>
        <taxon>Eukaryota</taxon>
        <taxon>Sar</taxon>
        <taxon>Stramenopiles</taxon>
        <taxon>Ochrophyta</taxon>
        <taxon>Bacillariophyta</taxon>
        <taxon>Coscinodiscophyceae</taxon>
        <taxon>Thalassiosirophycidae</taxon>
        <taxon>Thalassiosirales</taxon>
        <taxon>Skeletonemataceae</taxon>
        <taxon>Skeletonema</taxon>
        <taxon>Skeletonema marinoi-dohrnii complex</taxon>
    </lineage>
</organism>
<dbReference type="InterPro" id="IPR027417">
    <property type="entry name" value="P-loop_NTPase"/>
</dbReference>
<dbReference type="Gene3D" id="3.40.50.300">
    <property type="entry name" value="P-loop containing nucleotide triphosphate hydrolases"/>
    <property type="match status" value="1"/>
</dbReference>
<evidence type="ECO:0000256" key="6">
    <source>
        <dbReference type="SAM" id="MobiDB-lite"/>
    </source>
</evidence>
<evidence type="ECO:0000256" key="5">
    <source>
        <dbReference type="ARBA" id="ARBA00049117"/>
    </source>
</evidence>
<protein>
    <submittedName>
        <fullName evidence="9">CobW C-terminal domain-containing protein</fullName>
        <ecNumber evidence="9">3.6.5.-</ecNumber>
    </submittedName>
</protein>
<evidence type="ECO:0000313" key="10">
    <source>
        <dbReference type="Proteomes" id="UP001224775"/>
    </source>
</evidence>
<comment type="catalytic activity">
    <reaction evidence="5">
        <text>GTP + H2O = GDP + phosphate + H(+)</text>
        <dbReference type="Rhea" id="RHEA:19669"/>
        <dbReference type="ChEBI" id="CHEBI:15377"/>
        <dbReference type="ChEBI" id="CHEBI:15378"/>
        <dbReference type="ChEBI" id="CHEBI:37565"/>
        <dbReference type="ChEBI" id="CHEBI:43474"/>
        <dbReference type="ChEBI" id="CHEBI:58189"/>
    </reaction>
    <physiologicalReaction direction="left-to-right" evidence="5">
        <dbReference type="Rhea" id="RHEA:19670"/>
    </physiologicalReaction>
</comment>
<dbReference type="InterPro" id="IPR036627">
    <property type="entry name" value="CobW-likC_sf"/>
</dbReference>
<dbReference type="Pfam" id="PF02492">
    <property type="entry name" value="cobW"/>
    <property type="match status" value="1"/>
</dbReference>
<dbReference type="GO" id="GO:0016787">
    <property type="term" value="F:hydrolase activity"/>
    <property type="evidence" value="ECO:0007669"/>
    <property type="project" value="UniProtKB-KW"/>
</dbReference>
<dbReference type="EC" id="3.6.5.-" evidence="9"/>
<name>A0AAD8YMI3_9STRA</name>
<dbReference type="SMART" id="SM00833">
    <property type="entry name" value="CobW_C"/>
    <property type="match status" value="1"/>
</dbReference>
<dbReference type="InterPro" id="IPR011629">
    <property type="entry name" value="CobW-like_C"/>
</dbReference>
<dbReference type="PANTHER" id="PTHR43603:SF1">
    <property type="entry name" value="ZINC-REGULATED GTPASE METALLOPROTEIN ACTIVATOR 1"/>
    <property type="match status" value="1"/>
</dbReference>
<dbReference type="EMBL" id="JATAAI010000002">
    <property type="protein sequence ID" value="KAK1748060.1"/>
    <property type="molecule type" value="Genomic_DNA"/>
</dbReference>
<feature type="compositionally biased region" description="Basic and acidic residues" evidence="6">
    <location>
        <begin position="457"/>
        <end position="467"/>
    </location>
</feature>
<keyword evidence="7" id="KW-0732">Signal</keyword>
<feature type="domain" description="CobW C-terminal" evidence="8">
    <location>
        <begin position="478"/>
        <end position="635"/>
    </location>
</feature>
<evidence type="ECO:0000313" key="9">
    <source>
        <dbReference type="EMBL" id="KAK1748060.1"/>
    </source>
</evidence>
<evidence type="ECO:0000256" key="1">
    <source>
        <dbReference type="ARBA" id="ARBA00022741"/>
    </source>
</evidence>
<reference evidence="9" key="1">
    <citation type="submission" date="2023-06" db="EMBL/GenBank/DDBJ databases">
        <title>Survivors Of The Sea: Transcriptome response of Skeletonema marinoi to long-term dormancy.</title>
        <authorList>
            <person name="Pinder M.I.M."/>
            <person name="Kourtchenko O."/>
            <person name="Robertson E.K."/>
            <person name="Larsson T."/>
            <person name="Maumus F."/>
            <person name="Osuna-Cruz C.M."/>
            <person name="Vancaester E."/>
            <person name="Stenow R."/>
            <person name="Vandepoele K."/>
            <person name="Ploug H."/>
            <person name="Bruchert V."/>
            <person name="Godhe A."/>
            <person name="Topel M."/>
        </authorList>
    </citation>
    <scope>NUCLEOTIDE SEQUENCE</scope>
    <source>
        <strain evidence="9">R05AC</strain>
    </source>
</reference>
<feature type="compositionally biased region" description="Basic and acidic residues" evidence="6">
    <location>
        <begin position="415"/>
        <end position="429"/>
    </location>
</feature>
<dbReference type="SUPFAM" id="SSF52540">
    <property type="entry name" value="P-loop containing nucleoside triphosphate hydrolases"/>
    <property type="match status" value="1"/>
</dbReference>
<dbReference type="InterPro" id="IPR003495">
    <property type="entry name" value="CobW/HypB/UreG_nucleotide-bd"/>
</dbReference>
<proteinExistence type="inferred from homology"/>
<evidence type="ECO:0000259" key="8">
    <source>
        <dbReference type="SMART" id="SM00833"/>
    </source>
</evidence>
<feature type="compositionally biased region" description="Basic and acidic residues" evidence="6">
    <location>
        <begin position="384"/>
        <end position="393"/>
    </location>
</feature>
<keyword evidence="3" id="KW-0143">Chaperone</keyword>
<dbReference type="InterPro" id="IPR051927">
    <property type="entry name" value="Zn_Chap_cDPG_Synth"/>
</dbReference>
<feature type="compositionally biased region" description="Basic and acidic residues" evidence="6">
    <location>
        <begin position="437"/>
        <end position="449"/>
    </location>
</feature>
<dbReference type="Gene3D" id="3.30.1220.10">
    <property type="entry name" value="CobW-like, C-terminal domain"/>
    <property type="match status" value="1"/>
</dbReference>
<evidence type="ECO:0000256" key="2">
    <source>
        <dbReference type="ARBA" id="ARBA00022801"/>
    </source>
</evidence>
<dbReference type="SUPFAM" id="SSF90002">
    <property type="entry name" value="Hypothetical protein YjiA, C-terminal domain"/>
    <property type="match status" value="1"/>
</dbReference>
<feature type="region of interest" description="Disordered" evidence="6">
    <location>
        <begin position="364"/>
        <end position="471"/>
    </location>
</feature>
<dbReference type="PANTHER" id="PTHR43603">
    <property type="entry name" value="COBW DOMAIN-CONTAINING PROTEIN DDB_G0274527"/>
    <property type="match status" value="1"/>
</dbReference>
<keyword evidence="2 9" id="KW-0378">Hydrolase</keyword>
<sequence length="659" mass="71794">MVTVGRSVLLLLLGLRATAFAFAPAPSTTIMSMRKFGSHSKAIIKGFATIAGSCIVFPQSSLAFSATNDVVSNTLNVRNIVGAGAALYSGGVLADLASNRARMGSMRLFASTTSSEETKQKVPITILAGFLGAGKTTALKRLLENTEGIKVGTVVNDMAAVNIDAKLISNPMNTKDPDNNNPIAKGNAGGTVELQNGCACCSLSDELLTSVSDLMEGRDLDAIVVELSGVADPDAVRQNWEAAVAAKHPATSIAELRRVVTVVDSHTFGSDWHSWDTAKSREWAEEGDKCAEARQVPELLAEQVEAADLIILNKVDLSEGGQLDTARLVVRAINEKAELIECSFGEMTPDKILPLDGLVDAVETSHDHEHQHNTSDCADPECTDDSHGHDHSSHSHGHSSHSSEDSACTDPSCSDETHSHEHSHSHSSECSDPECNDTSHSHSHEHTSDCSDPECNDTSHSHSHDHQTSSTAVDSLGISNFVYKSSRAFDARKLQRVLNRWPIPVMEELNLVELSKELDKDDTDSDSPFLGVLRSKGFAWISPTSMYDLDNHDTVLYWSHAGKHFGLKQAGSWWASMGKENMKRVFEDSNNLAEYDRIIREDFVSGEWGDRRQEIVFIGAKLDEDRIRAALDDCLCTDEQMKDYKQLILEAIAEYMESS</sequence>
<dbReference type="CDD" id="cd03112">
    <property type="entry name" value="CobW-like"/>
    <property type="match status" value="1"/>
</dbReference>
<dbReference type="AlphaFoldDB" id="A0AAD8YMI3"/>
<feature type="signal peptide" evidence="7">
    <location>
        <begin position="1"/>
        <end position="21"/>
    </location>
</feature>
<comment type="similarity">
    <text evidence="4">Belongs to the SIMIBI class G3E GTPase family. ZNG1 subfamily.</text>
</comment>
<evidence type="ECO:0000256" key="4">
    <source>
        <dbReference type="ARBA" id="ARBA00034320"/>
    </source>
</evidence>
<feature type="compositionally biased region" description="Basic and acidic residues" evidence="6">
    <location>
        <begin position="364"/>
        <end position="373"/>
    </location>
</feature>